<evidence type="ECO:0000313" key="1">
    <source>
        <dbReference type="EMBL" id="KDR76472.1"/>
    </source>
</evidence>
<evidence type="ECO:0000313" key="2">
    <source>
        <dbReference type="Proteomes" id="UP000027222"/>
    </source>
</evidence>
<gene>
    <name evidence="1" type="ORF">GALMADRAFT_447163</name>
</gene>
<dbReference type="HOGENOM" id="CLU_1019586_0_0_1"/>
<dbReference type="Proteomes" id="UP000027222">
    <property type="component" value="Unassembled WGS sequence"/>
</dbReference>
<sequence length="273" mass="31685">MFRDARTQQTAMSKLHFFSHPEIESRSSLSFNDETAACGRRTLLDLLEIYPRKVVWKERLNHTLLLHHFQEEKSEGMDNPGKPHPLRIFFVEDLNFGPQSSSLDPDSQSTPHWFHNHFGVTPVFLDCLRSPKQSVTIGNASFIRREQGRRVALDGMYRYSADLSAPPRPPRPPAHVWFSQSLACDRGSTYIIHHCPDEARRLILSCAMGSNFQSLLRPLAIDIFLAEDCVTEWVQRVSQTRNELLKYVSRPFDLHLRQFAVNLLIRSRLFRMR</sequence>
<accession>A0A067T2F8</accession>
<protein>
    <submittedName>
        <fullName evidence="1">Uncharacterized protein</fullName>
    </submittedName>
</protein>
<dbReference type="OrthoDB" id="2866354at2759"/>
<name>A0A067T2F8_GALM3</name>
<organism evidence="1 2">
    <name type="scientific">Galerina marginata (strain CBS 339.88)</name>
    <dbReference type="NCBI Taxonomy" id="685588"/>
    <lineage>
        <taxon>Eukaryota</taxon>
        <taxon>Fungi</taxon>
        <taxon>Dikarya</taxon>
        <taxon>Basidiomycota</taxon>
        <taxon>Agaricomycotina</taxon>
        <taxon>Agaricomycetes</taxon>
        <taxon>Agaricomycetidae</taxon>
        <taxon>Agaricales</taxon>
        <taxon>Agaricineae</taxon>
        <taxon>Strophariaceae</taxon>
        <taxon>Galerina</taxon>
    </lineage>
</organism>
<keyword evidence="2" id="KW-1185">Reference proteome</keyword>
<dbReference type="EMBL" id="KL142378">
    <property type="protein sequence ID" value="KDR76472.1"/>
    <property type="molecule type" value="Genomic_DNA"/>
</dbReference>
<dbReference type="STRING" id="685588.A0A067T2F8"/>
<reference evidence="2" key="1">
    <citation type="journal article" date="2014" name="Proc. Natl. Acad. Sci. U.S.A.">
        <title>Extensive sampling of basidiomycete genomes demonstrates inadequacy of the white-rot/brown-rot paradigm for wood decay fungi.</title>
        <authorList>
            <person name="Riley R."/>
            <person name="Salamov A.A."/>
            <person name="Brown D.W."/>
            <person name="Nagy L.G."/>
            <person name="Floudas D."/>
            <person name="Held B.W."/>
            <person name="Levasseur A."/>
            <person name="Lombard V."/>
            <person name="Morin E."/>
            <person name="Otillar R."/>
            <person name="Lindquist E.A."/>
            <person name="Sun H."/>
            <person name="LaButti K.M."/>
            <person name="Schmutz J."/>
            <person name="Jabbour D."/>
            <person name="Luo H."/>
            <person name="Baker S.E."/>
            <person name="Pisabarro A.G."/>
            <person name="Walton J.D."/>
            <person name="Blanchette R.A."/>
            <person name="Henrissat B."/>
            <person name="Martin F."/>
            <person name="Cullen D."/>
            <person name="Hibbett D.S."/>
            <person name="Grigoriev I.V."/>
        </authorList>
    </citation>
    <scope>NUCLEOTIDE SEQUENCE [LARGE SCALE GENOMIC DNA]</scope>
    <source>
        <strain evidence="2">CBS 339.88</strain>
    </source>
</reference>
<proteinExistence type="predicted"/>
<dbReference type="AlphaFoldDB" id="A0A067T2F8"/>